<dbReference type="CDD" id="cd06261">
    <property type="entry name" value="TM_PBP2"/>
    <property type="match status" value="1"/>
</dbReference>
<dbReference type="NCBIfam" id="TIGR02140">
    <property type="entry name" value="permease_CysW"/>
    <property type="match status" value="1"/>
</dbReference>
<evidence type="ECO:0000256" key="10">
    <source>
        <dbReference type="ARBA" id="ARBA00025323"/>
    </source>
</evidence>
<feature type="transmembrane region" description="Helical" evidence="12">
    <location>
        <begin position="64"/>
        <end position="90"/>
    </location>
</feature>
<dbReference type="NCBIfam" id="TIGR00969">
    <property type="entry name" value="3a0106s02"/>
    <property type="match status" value="1"/>
</dbReference>
<dbReference type="InterPro" id="IPR011866">
    <property type="entry name" value="CysW_permease"/>
</dbReference>
<comment type="function">
    <text evidence="10">Part of the ABC transporter complex CysAWTP (TC 3.A.1.6.1) involved in sulfate/thiosulfate import. Probably responsible for the translocation of the substrate across the membrane.</text>
</comment>
<dbReference type="EMBL" id="KU144990">
    <property type="protein sequence ID" value="AMK59487.1"/>
    <property type="molecule type" value="Genomic_DNA"/>
</dbReference>
<dbReference type="Pfam" id="PF00528">
    <property type="entry name" value="BPD_transp_1"/>
    <property type="match status" value="1"/>
</dbReference>
<feature type="transmembrane region" description="Helical" evidence="12">
    <location>
        <begin position="249"/>
        <end position="269"/>
    </location>
</feature>
<evidence type="ECO:0000256" key="2">
    <source>
        <dbReference type="ARBA" id="ARBA00011779"/>
    </source>
</evidence>
<evidence type="ECO:0000259" key="13">
    <source>
        <dbReference type="PROSITE" id="PS50928"/>
    </source>
</evidence>
<dbReference type="PROSITE" id="PS50928">
    <property type="entry name" value="ABC_TM1"/>
    <property type="match status" value="1"/>
</dbReference>
<evidence type="ECO:0000256" key="7">
    <source>
        <dbReference type="ARBA" id="ARBA00022989"/>
    </source>
</evidence>
<dbReference type="SUPFAM" id="SSF161098">
    <property type="entry name" value="MetI-like"/>
    <property type="match status" value="1"/>
</dbReference>
<dbReference type="AlphaFoldDB" id="A0A126SYV7"/>
<dbReference type="Gene3D" id="1.10.3720.10">
    <property type="entry name" value="MetI-like"/>
    <property type="match status" value="1"/>
</dbReference>
<comment type="subcellular location">
    <subcellularLocation>
        <location evidence="1">Cell inner membrane</location>
        <topology evidence="1">Multi-pass membrane protein</topology>
    </subcellularLocation>
</comment>
<evidence type="ECO:0000256" key="6">
    <source>
        <dbReference type="ARBA" id="ARBA00022692"/>
    </source>
</evidence>
<evidence type="ECO:0000256" key="9">
    <source>
        <dbReference type="ARBA" id="ARBA00023136"/>
    </source>
</evidence>
<evidence type="ECO:0000313" key="14">
    <source>
        <dbReference type="EMBL" id="AMK59487.1"/>
    </source>
</evidence>
<evidence type="ECO:0000256" key="4">
    <source>
        <dbReference type="ARBA" id="ARBA00022475"/>
    </source>
</evidence>
<evidence type="ECO:0000256" key="5">
    <source>
        <dbReference type="ARBA" id="ARBA00022519"/>
    </source>
</evidence>
<evidence type="ECO:0000256" key="8">
    <source>
        <dbReference type="ARBA" id="ARBA00023032"/>
    </source>
</evidence>
<dbReference type="InterPro" id="IPR000515">
    <property type="entry name" value="MetI-like"/>
</dbReference>
<evidence type="ECO:0000256" key="1">
    <source>
        <dbReference type="ARBA" id="ARBA00004429"/>
    </source>
</evidence>
<name>A0A126SYV7_9BACT</name>
<accession>A0A126SYV7</accession>
<keyword evidence="4" id="KW-1003">Cell membrane</keyword>
<protein>
    <recommendedName>
        <fullName evidence="11">Sulfate transport system permease protein CysW</fullName>
    </recommendedName>
</protein>
<keyword evidence="9 12" id="KW-0472">Membrane</keyword>
<dbReference type="GO" id="GO:0005886">
    <property type="term" value="C:plasma membrane"/>
    <property type="evidence" value="ECO:0007669"/>
    <property type="project" value="UniProtKB-SubCell"/>
</dbReference>
<dbReference type="InterPro" id="IPR005667">
    <property type="entry name" value="Sulph_transpt2"/>
</dbReference>
<dbReference type="PANTHER" id="PTHR30406:SF1">
    <property type="entry name" value="SULFATE TRANSPORT SYSTEM PERMEASE PROTEIN CYSW"/>
    <property type="match status" value="1"/>
</dbReference>
<feature type="transmembrane region" description="Helical" evidence="12">
    <location>
        <begin position="102"/>
        <end position="123"/>
    </location>
</feature>
<dbReference type="GO" id="GO:0015419">
    <property type="term" value="F:ABC-type sulfate transporter activity"/>
    <property type="evidence" value="ECO:0007669"/>
    <property type="project" value="InterPro"/>
</dbReference>
<feature type="domain" description="ABC transmembrane type-1" evidence="13">
    <location>
        <begin position="67"/>
        <end position="270"/>
    </location>
</feature>
<evidence type="ECO:0000256" key="3">
    <source>
        <dbReference type="ARBA" id="ARBA00022448"/>
    </source>
</evidence>
<reference evidence="14" key="1">
    <citation type="journal article" date="2016" name="Appl. Environ. Microbiol.">
        <title>Functional Metagenomics of a Biostimulated Petroleum-Contaminated Soil Reveals an Extraordinary Diversity of Extradiol Dioxygenases.</title>
        <authorList>
            <person name="Terron-Gonzalez L."/>
            <person name="Martin-Cabello G."/>
            <person name="Ferrer M."/>
            <person name="Santero E."/>
        </authorList>
    </citation>
    <scope>NUCLEOTIDE SEQUENCE</scope>
</reference>
<feature type="transmembrane region" description="Helical" evidence="12">
    <location>
        <begin position="143"/>
        <end position="163"/>
    </location>
</feature>
<sequence length="287" mass="30997">MTDWTRTEQGSPIGEKPLTKWLLIGLTILYLLAFLVLPLISVIVEALRHGLGAYFAALVDPDALSAIRLTLLVSAIAVPANVIFGLAASWAIAKYDFPAKSFLITLIDLPFSVSPVISGLVYVLLFGAQGFLGPWLAAHNVQIIFAVPGIVLATIFVTFPFVARQLIPTMQAQGNDDEEAALSLGASGFRTFWSVTLPNVKWALLYGVLLCNARAMGEFGAVSVVSGHIRGLTNTMPLHVEILYNEYNFVAAFAVASLLALLALVTLVLKTVLEWRYGRELAQSTGH</sequence>
<proteinExistence type="predicted"/>
<keyword evidence="5" id="KW-0997">Cell inner membrane</keyword>
<evidence type="ECO:0000256" key="11">
    <source>
        <dbReference type="ARBA" id="ARBA00067681"/>
    </source>
</evidence>
<dbReference type="InterPro" id="IPR035906">
    <property type="entry name" value="MetI-like_sf"/>
</dbReference>
<keyword evidence="8" id="KW-0764">Sulfate transport</keyword>
<dbReference type="FunFam" id="1.10.3720.10:FF:000015">
    <property type="entry name" value="Sulfate ABC transporter, permease CysW"/>
    <property type="match status" value="1"/>
</dbReference>
<keyword evidence="6 12" id="KW-0812">Transmembrane</keyword>
<feature type="transmembrane region" description="Helical" evidence="12">
    <location>
        <begin position="21"/>
        <end position="44"/>
    </location>
</feature>
<organism evidence="14">
    <name type="scientific">uncultured bacterium UPO67part2</name>
    <dbReference type="NCBI Taxonomy" id="1776987"/>
    <lineage>
        <taxon>Bacteria</taxon>
        <taxon>environmental samples</taxon>
    </lineage>
</organism>
<evidence type="ECO:0000256" key="12">
    <source>
        <dbReference type="SAM" id="Phobius"/>
    </source>
</evidence>
<keyword evidence="3" id="KW-0813">Transport</keyword>
<keyword evidence="7 12" id="KW-1133">Transmembrane helix</keyword>
<dbReference type="PANTHER" id="PTHR30406">
    <property type="entry name" value="SULFATE TRANSPORT SYSTEM PERMEASE PROTEIN"/>
    <property type="match status" value="1"/>
</dbReference>
<comment type="subunit">
    <text evidence="2">The complex is composed of two ATP-binding proteins (CysA), two transmembrane proteins (CysT and CysW) and a solute-binding protein (CysP).</text>
</comment>